<sequence>MSEEKQEGSWELARTDGKIGTGNWEAWGTDISSIKEAAEDWKKALEGIEKPWLCWALDDNWNILQQQLVKEAGWTPIVGNDTGLKKPTILPGSVYVNFNERLQLPTMWMHFPIEFAFLFCEKLAFWHSDLLCSRSDMKQYAKTFEALKPGEMAAVKHTHGWWGLKDRFRNHFGELVACTTKEASLDQFNNGCGWWRHIEHHPNFDKAFHKGAKYYYEHGTGTWVWNKKFKGVVKTLKVNEKDGHASARVNNKPERATKAEELNEYSDLADITKALKIDDLLPMVKQ</sequence>
<dbReference type="AlphaFoldDB" id="A0A975D9Q1"/>
<accession>A0A975D9Q1</accession>
<reference evidence="1" key="1">
    <citation type="submission" date="2021-03" db="EMBL/GenBank/DDBJ databases">
        <title>Description of Psychrosphaera ytuae sp. nov. isolated from deep sea sediment of South China Sea.</title>
        <authorList>
            <person name="Zhang J."/>
            <person name="Xu X.-D."/>
        </authorList>
    </citation>
    <scope>NUCLEOTIDE SEQUENCE</scope>
    <source>
        <strain evidence="1">MTZ26</strain>
    </source>
</reference>
<dbReference type="Proteomes" id="UP000682739">
    <property type="component" value="Chromosome"/>
</dbReference>
<keyword evidence="2" id="KW-1185">Reference proteome</keyword>
<dbReference type="KEGG" id="psym:J1N51_10240"/>
<organism evidence="1 2">
    <name type="scientific">Psychrosphaera ytuae</name>
    <dbReference type="NCBI Taxonomy" id="2820710"/>
    <lineage>
        <taxon>Bacteria</taxon>
        <taxon>Pseudomonadati</taxon>
        <taxon>Pseudomonadota</taxon>
        <taxon>Gammaproteobacteria</taxon>
        <taxon>Alteromonadales</taxon>
        <taxon>Pseudoalteromonadaceae</taxon>
        <taxon>Psychrosphaera</taxon>
    </lineage>
</organism>
<proteinExistence type="predicted"/>
<protein>
    <submittedName>
        <fullName evidence="1">Uncharacterized protein</fullName>
    </submittedName>
</protein>
<dbReference type="RefSeq" id="WP_208831030.1">
    <property type="nucleotide sequence ID" value="NZ_CP072110.1"/>
</dbReference>
<evidence type="ECO:0000313" key="1">
    <source>
        <dbReference type="EMBL" id="QTH63122.1"/>
    </source>
</evidence>
<gene>
    <name evidence="1" type="ORF">J1N51_10240</name>
</gene>
<evidence type="ECO:0000313" key="2">
    <source>
        <dbReference type="Proteomes" id="UP000682739"/>
    </source>
</evidence>
<dbReference type="EMBL" id="CP072110">
    <property type="protein sequence ID" value="QTH63122.1"/>
    <property type="molecule type" value="Genomic_DNA"/>
</dbReference>
<name>A0A975D9Q1_9GAMM</name>